<proteinExistence type="predicted"/>
<protein>
    <submittedName>
        <fullName evidence="2">Chaperone protein DnaJ</fullName>
    </submittedName>
</protein>
<evidence type="ECO:0000313" key="3">
    <source>
        <dbReference type="Proteomes" id="UP000650533"/>
    </source>
</evidence>
<dbReference type="RefSeq" id="XP_043177993.1">
    <property type="nucleotide sequence ID" value="XM_043322497.1"/>
</dbReference>
<dbReference type="PANTHER" id="PTHR10094:SF28">
    <property type="entry name" value="SCP2 DOMAIN-CONTAINING PROTEIN"/>
    <property type="match status" value="1"/>
</dbReference>
<dbReference type="InterPro" id="IPR003033">
    <property type="entry name" value="SCP2_sterol-bd_dom"/>
</dbReference>
<dbReference type="GeneID" id="67024960"/>
<feature type="domain" description="SCP2" evidence="1">
    <location>
        <begin position="27"/>
        <end position="103"/>
    </location>
</feature>
<name>A0A8H8STD2_9AGAM</name>
<dbReference type="Proteomes" id="UP000650533">
    <property type="component" value="Chromosome 3"/>
</dbReference>
<dbReference type="SUPFAM" id="SSF55718">
    <property type="entry name" value="SCP-like"/>
    <property type="match status" value="1"/>
</dbReference>
<organism evidence="2 3">
    <name type="scientific">Rhizoctonia solani</name>
    <dbReference type="NCBI Taxonomy" id="456999"/>
    <lineage>
        <taxon>Eukaryota</taxon>
        <taxon>Fungi</taxon>
        <taxon>Dikarya</taxon>
        <taxon>Basidiomycota</taxon>
        <taxon>Agaricomycotina</taxon>
        <taxon>Agaricomycetes</taxon>
        <taxon>Cantharellales</taxon>
        <taxon>Ceratobasidiaceae</taxon>
        <taxon>Rhizoctonia</taxon>
    </lineage>
</organism>
<evidence type="ECO:0000259" key="1">
    <source>
        <dbReference type="Pfam" id="PF02036"/>
    </source>
</evidence>
<dbReference type="PANTHER" id="PTHR10094">
    <property type="entry name" value="STEROL CARRIER PROTEIN 2 SCP-2 FAMILY PROTEIN"/>
    <property type="match status" value="1"/>
</dbReference>
<dbReference type="InterPro" id="IPR036527">
    <property type="entry name" value="SCP2_sterol-bd_dom_sf"/>
</dbReference>
<evidence type="ECO:0000313" key="2">
    <source>
        <dbReference type="EMBL" id="QRW17756.1"/>
    </source>
</evidence>
<dbReference type="Gene3D" id="3.30.1050.10">
    <property type="entry name" value="SCP2 sterol-binding domain"/>
    <property type="match status" value="1"/>
</dbReference>
<gene>
    <name evidence="2" type="ORF">RhiXN_02680</name>
</gene>
<dbReference type="AlphaFoldDB" id="A0A8H8STD2"/>
<dbReference type="EMBL" id="CP059660">
    <property type="protein sequence ID" value="QRW17756.1"/>
    <property type="molecule type" value="Genomic_DNA"/>
</dbReference>
<dbReference type="Pfam" id="PF02036">
    <property type="entry name" value="SCP2"/>
    <property type="match status" value="1"/>
</dbReference>
<dbReference type="KEGG" id="rsx:RhiXN_02680"/>
<dbReference type="GO" id="GO:0005829">
    <property type="term" value="C:cytosol"/>
    <property type="evidence" value="ECO:0007669"/>
    <property type="project" value="TreeGrafter"/>
</dbReference>
<sequence length="143" mass="15320">MSDLQEPGFAASDIIVGLGSAFGSLSETEKKARIKRTNGVFELRVSKDGKEAVWTVDLKKEGTVKKGPAAGKPDVAIILSETFTQLATGKLSGQKAFMTGNLKANQSIDPLTTYHNAIHHVGNMMLALKLEDVLKLAKPKAKL</sequence>
<accession>A0A8H8STD2</accession>
<reference evidence="2" key="1">
    <citation type="submission" date="2020-05" db="EMBL/GenBank/DDBJ databases">
        <title>Evolutionary and genomic comparisons of hybrid uninucleate and nonhybrid Rhizoctonia fungi.</title>
        <authorList>
            <person name="Li C."/>
            <person name="Chen X."/>
        </authorList>
    </citation>
    <scope>NUCLEOTIDE SEQUENCE</scope>
    <source>
        <strain evidence="2">AG-1 IA</strain>
    </source>
</reference>